<protein>
    <submittedName>
        <fullName evidence="1">Uncharacterized protein</fullName>
    </submittedName>
</protein>
<dbReference type="Proteomes" id="UP000078541">
    <property type="component" value="Unassembled WGS sequence"/>
</dbReference>
<proteinExistence type="predicted"/>
<evidence type="ECO:0000313" key="1">
    <source>
        <dbReference type="EMBL" id="KYN41134.1"/>
    </source>
</evidence>
<reference evidence="1 2" key="1">
    <citation type="submission" date="2016-03" db="EMBL/GenBank/DDBJ databases">
        <title>Trachymyrmex septentrionalis WGS genome.</title>
        <authorList>
            <person name="Nygaard S."/>
            <person name="Hu H."/>
            <person name="Boomsma J."/>
            <person name="Zhang G."/>
        </authorList>
    </citation>
    <scope>NUCLEOTIDE SEQUENCE [LARGE SCALE GENOMIC DNA]</scope>
    <source>
        <strain evidence="1">Tsep2-gDNA-1</strain>
        <tissue evidence="1">Whole body</tissue>
    </source>
</reference>
<gene>
    <name evidence="1" type="ORF">ALC56_04285</name>
</gene>
<keyword evidence="2" id="KW-1185">Reference proteome</keyword>
<sequence>MTPRDFHLFHSLQHYPRSALLCVSKVDRFVQQHRRRRAGGGGGKFTVAMTPGGWASPVSEKRATRLYAAWLSFAISSYLPVKAEFHVSSKIRQAGGCDTSRKIECVCVMRIVCMGDECVLAKRRDKV</sequence>
<dbReference type="EMBL" id="KQ981490">
    <property type="protein sequence ID" value="KYN41134.1"/>
    <property type="molecule type" value="Genomic_DNA"/>
</dbReference>
<accession>A0A195FME5</accession>
<evidence type="ECO:0000313" key="2">
    <source>
        <dbReference type="Proteomes" id="UP000078541"/>
    </source>
</evidence>
<name>A0A195FME5_9HYME</name>
<organism evidence="1 2">
    <name type="scientific">Trachymyrmex septentrionalis</name>
    <dbReference type="NCBI Taxonomy" id="34720"/>
    <lineage>
        <taxon>Eukaryota</taxon>
        <taxon>Metazoa</taxon>
        <taxon>Ecdysozoa</taxon>
        <taxon>Arthropoda</taxon>
        <taxon>Hexapoda</taxon>
        <taxon>Insecta</taxon>
        <taxon>Pterygota</taxon>
        <taxon>Neoptera</taxon>
        <taxon>Endopterygota</taxon>
        <taxon>Hymenoptera</taxon>
        <taxon>Apocrita</taxon>
        <taxon>Aculeata</taxon>
        <taxon>Formicoidea</taxon>
        <taxon>Formicidae</taxon>
        <taxon>Myrmicinae</taxon>
        <taxon>Trachymyrmex</taxon>
    </lineage>
</organism>
<dbReference type="AlphaFoldDB" id="A0A195FME5"/>